<name>A0A093UPL3_TALMA</name>
<evidence type="ECO:0000313" key="2">
    <source>
        <dbReference type="EMBL" id="KFX42232.1"/>
    </source>
</evidence>
<accession>A0A093UPL3</accession>
<keyword evidence="1" id="KW-1133">Transmembrane helix</keyword>
<sequence>MAWPTETIIALVTLLIACLPLLVQAWFYVNRMRQRRRTIGTDLLPLHRTPSYLAPRALNDNEMDIPGLLINLNQLERSLDMQIFVSADNPFPIANIPIAGDSLNTLRRITTGLSSISV</sequence>
<organism evidence="2">
    <name type="scientific">Talaromyces marneffei PM1</name>
    <dbReference type="NCBI Taxonomy" id="1077442"/>
    <lineage>
        <taxon>Eukaryota</taxon>
        <taxon>Fungi</taxon>
        <taxon>Dikarya</taxon>
        <taxon>Ascomycota</taxon>
        <taxon>Pezizomycotina</taxon>
        <taxon>Eurotiomycetes</taxon>
        <taxon>Eurotiomycetidae</taxon>
        <taxon>Eurotiales</taxon>
        <taxon>Trichocomaceae</taxon>
        <taxon>Talaromyces</taxon>
        <taxon>Talaromyces sect. Talaromyces</taxon>
    </lineage>
</organism>
<comment type="caution">
    <text evidence="2">The sequence shown here is derived from an EMBL/GenBank/DDBJ whole genome shotgun (WGS) entry which is preliminary data.</text>
</comment>
<dbReference type="HOGENOM" id="CLU_2074703_0_0_1"/>
<keyword evidence="1" id="KW-0472">Membrane</keyword>
<feature type="transmembrane region" description="Helical" evidence="1">
    <location>
        <begin position="6"/>
        <end position="29"/>
    </location>
</feature>
<gene>
    <name evidence="2" type="ORF">GQ26_0470410</name>
</gene>
<keyword evidence="1" id="KW-0812">Transmembrane</keyword>
<evidence type="ECO:0000256" key="1">
    <source>
        <dbReference type="SAM" id="Phobius"/>
    </source>
</evidence>
<protein>
    <submittedName>
        <fullName evidence="2">Uncharacterized protein</fullName>
    </submittedName>
</protein>
<dbReference type="AlphaFoldDB" id="A0A093UPL3"/>
<reference evidence="2" key="2">
    <citation type="journal article" date="2014" name="PLoS Genet.">
        <title>Signature gene expression reveals novel clues to the molecular mechanisms of dimorphic transition in Penicillium marneffei.</title>
        <authorList>
            <person name="Yang E."/>
            <person name="Wang G."/>
            <person name="Cai J."/>
            <person name="Woo P.C."/>
            <person name="Lau S.K."/>
            <person name="Yuen K.-Y."/>
            <person name="Chow W.-N."/>
            <person name="Lin X."/>
        </authorList>
    </citation>
    <scope>NUCLEOTIDE SEQUENCE</scope>
    <source>
        <strain evidence="2">PM1</strain>
    </source>
</reference>
<dbReference type="EMBL" id="JPOX01000047">
    <property type="protein sequence ID" value="KFX42232.1"/>
    <property type="molecule type" value="Genomic_DNA"/>
</dbReference>
<reference key="1">
    <citation type="journal article" date="2014" name="PLoS Genet.">
        <title>Signature Gene Expression Reveals Novel Clues to the Molecular Mechanisms of Dimorphic Transition in Penicillium marneffei.</title>
        <authorList>
            <person name="Yang E."/>
            <person name="Wang G."/>
            <person name="Cai J."/>
            <person name="Woo P.C."/>
            <person name="Lau S.K."/>
            <person name="Yuen K.-Y."/>
            <person name="Chow W.-N."/>
            <person name="Lin X."/>
        </authorList>
    </citation>
    <scope>NUCLEOTIDE SEQUENCE [LARGE SCALE GENOMIC DNA]</scope>
    <source>
        <strain>PM1</strain>
    </source>
</reference>
<proteinExistence type="predicted"/>